<dbReference type="AlphaFoldDB" id="A0AAN7UD29"/>
<evidence type="ECO:0000313" key="2">
    <source>
        <dbReference type="Proteomes" id="UP001344447"/>
    </source>
</evidence>
<dbReference type="Proteomes" id="UP001344447">
    <property type="component" value="Unassembled WGS sequence"/>
</dbReference>
<sequence>MHLFHFFSFKIKKKLKKYLERFAINQQHFFFFHFQFIKQINKYI</sequence>
<dbReference type="EMBL" id="JAVFKY010000001">
    <property type="protein sequence ID" value="KAK5584608.1"/>
    <property type="molecule type" value="Genomic_DNA"/>
</dbReference>
<reference evidence="1 2" key="1">
    <citation type="submission" date="2023-11" db="EMBL/GenBank/DDBJ databases">
        <title>Dfirmibasis_genome.</title>
        <authorList>
            <person name="Edelbroek B."/>
            <person name="Kjellin J."/>
            <person name="Jerlstrom-Hultqvist J."/>
            <person name="Soderbom F."/>
        </authorList>
    </citation>
    <scope>NUCLEOTIDE SEQUENCE [LARGE SCALE GENOMIC DNA]</scope>
    <source>
        <strain evidence="1 2">TNS-C-14</strain>
    </source>
</reference>
<gene>
    <name evidence="1" type="ORF">RB653_006222</name>
</gene>
<protein>
    <submittedName>
        <fullName evidence="1">Uncharacterized protein</fullName>
    </submittedName>
</protein>
<accession>A0AAN7UD29</accession>
<comment type="caution">
    <text evidence="1">The sequence shown here is derived from an EMBL/GenBank/DDBJ whole genome shotgun (WGS) entry which is preliminary data.</text>
</comment>
<organism evidence="1 2">
    <name type="scientific">Dictyostelium firmibasis</name>
    <dbReference type="NCBI Taxonomy" id="79012"/>
    <lineage>
        <taxon>Eukaryota</taxon>
        <taxon>Amoebozoa</taxon>
        <taxon>Evosea</taxon>
        <taxon>Eumycetozoa</taxon>
        <taxon>Dictyostelia</taxon>
        <taxon>Dictyosteliales</taxon>
        <taxon>Dictyosteliaceae</taxon>
        <taxon>Dictyostelium</taxon>
    </lineage>
</organism>
<evidence type="ECO:0000313" key="1">
    <source>
        <dbReference type="EMBL" id="KAK5584608.1"/>
    </source>
</evidence>
<proteinExistence type="predicted"/>
<name>A0AAN7UD29_9MYCE</name>
<keyword evidence="2" id="KW-1185">Reference proteome</keyword>